<protein>
    <submittedName>
        <fullName evidence="1">Uncharacterized protein</fullName>
    </submittedName>
</protein>
<comment type="caution">
    <text evidence="1">The sequence shown here is derived from an EMBL/GenBank/DDBJ whole genome shotgun (WGS) entry which is preliminary data.</text>
</comment>
<sequence length="118" mass="13477">MPTEVSLKLKHTEEDLLANRSTYMQLIAKLMYVALTKPGIAYSVHELSQFMDKLAQIHLDAAFKVLRYLKNAPDQGLFLSTKFKLKLVAFSNSDWAGCQETRRYVTVFYILLSESLIG</sequence>
<reference evidence="2" key="1">
    <citation type="journal article" date="2016" name="Nat. Biotechnol.">
        <title>Sequencing wild and cultivated cassava and related species reveals extensive interspecific hybridization and genetic diversity.</title>
        <authorList>
            <person name="Bredeson J.V."/>
            <person name="Lyons J.B."/>
            <person name="Prochnik S.E."/>
            <person name="Wu G.A."/>
            <person name="Ha C.M."/>
            <person name="Edsinger-Gonzales E."/>
            <person name="Grimwood J."/>
            <person name="Schmutz J."/>
            <person name="Rabbi I.Y."/>
            <person name="Egesi C."/>
            <person name="Nauluvula P."/>
            <person name="Lebot V."/>
            <person name="Ndunguru J."/>
            <person name="Mkamilo G."/>
            <person name="Bart R.S."/>
            <person name="Setter T.L."/>
            <person name="Gleadow R.M."/>
            <person name="Kulakow P."/>
            <person name="Ferguson M.E."/>
            <person name="Rounsley S."/>
            <person name="Rokhsar D.S."/>
        </authorList>
    </citation>
    <scope>NUCLEOTIDE SEQUENCE [LARGE SCALE GENOMIC DNA]</scope>
    <source>
        <strain evidence="2">cv. AM560-2</strain>
    </source>
</reference>
<proteinExistence type="predicted"/>
<evidence type="ECO:0000313" key="1">
    <source>
        <dbReference type="EMBL" id="KAG8637758.1"/>
    </source>
</evidence>
<accession>A0ACB7GE29</accession>
<gene>
    <name evidence="1" type="ORF">MANES_15G162750v8</name>
</gene>
<keyword evidence="2" id="KW-1185">Reference proteome</keyword>
<organism evidence="1 2">
    <name type="scientific">Manihot esculenta</name>
    <name type="common">Cassava</name>
    <name type="synonym">Jatropha manihot</name>
    <dbReference type="NCBI Taxonomy" id="3983"/>
    <lineage>
        <taxon>Eukaryota</taxon>
        <taxon>Viridiplantae</taxon>
        <taxon>Streptophyta</taxon>
        <taxon>Embryophyta</taxon>
        <taxon>Tracheophyta</taxon>
        <taxon>Spermatophyta</taxon>
        <taxon>Magnoliopsida</taxon>
        <taxon>eudicotyledons</taxon>
        <taxon>Gunneridae</taxon>
        <taxon>Pentapetalae</taxon>
        <taxon>rosids</taxon>
        <taxon>fabids</taxon>
        <taxon>Malpighiales</taxon>
        <taxon>Euphorbiaceae</taxon>
        <taxon>Crotonoideae</taxon>
        <taxon>Manihoteae</taxon>
        <taxon>Manihot</taxon>
    </lineage>
</organism>
<evidence type="ECO:0000313" key="2">
    <source>
        <dbReference type="Proteomes" id="UP000091857"/>
    </source>
</evidence>
<name>A0ACB7GE29_MANES</name>
<dbReference type="EMBL" id="CM004401">
    <property type="protein sequence ID" value="KAG8637758.1"/>
    <property type="molecule type" value="Genomic_DNA"/>
</dbReference>
<dbReference type="Proteomes" id="UP000091857">
    <property type="component" value="Chromosome 15"/>
</dbReference>